<keyword evidence="17" id="KW-0282">Flagellum</keyword>
<keyword evidence="4" id="KW-0813">Transport</keyword>
<dbReference type="GO" id="GO:0005886">
    <property type="term" value="C:plasma membrane"/>
    <property type="evidence" value="ECO:0007669"/>
    <property type="project" value="UniProtKB-SubCell"/>
</dbReference>
<protein>
    <recommendedName>
        <fullName evidence="3">Flagellar biosynthesis protein FlhF</fullName>
    </recommendedName>
    <alternativeName>
        <fullName evidence="13">Flagella-associated GTP-binding protein</fullName>
    </alternativeName>
</protein>
<dbReference type="InterPro" id="IPR000897">
    <property type="entry name" value="SRP54_GTPase_dom"/>
</dbReference>
<evidence type="ECO:0000256" key="10">
    <source>
        <dbReference type="ARBA" id="ARBA00023136"/>
    </source>
</evidence>
<evidence type="ECO:0000256" key="5">
    <source>
        <dbReference type="ARBA" id="ARBA00022475"/>
    </source>
</evidence>
<evidence type="ECO:0000256" key="9">
    <source>
        <dbReference type="ARBA" id="ARBA00023134"/>
    </source>
</evidence>
<dbReference type="PANTHER" id="PTHR43134">
    <property type="entry name" value="SIGNAL RECOGNITION PARTICLE RECEPTOR SUBUNIT ALPHA"/>
    <property type="match status" value="1"/>
</dbReference>
<dbReference type="InterPro" id="IPR003593">
    <property type="entry name" value="AAA+_ATPase"/>
</dbReference>
<evidence type="ECO:0000256" key="6">
    <source>
        <dbReference type="ARBA" id="ARBA00022741"/>
    </source>
</evidence>
<evidence type="ECO:0000256" key="1">
    <source>
        <dbReference type="ARBA" id="ARBA00004413"/>
    </source>
</evidence>
<feature type="compositionally biased region" description="Polar residues" evidence="14">
    <location>
        <begin position="136"/>
        <end position="157"/>
    </location>
</feature>
<evidence type="ECO:0000256" key="4">
    <source>
        <dbReference type="ARBA" id="ARBA00022448"/>
    </source>
</evidence>
<feature type="domain" description="SRP54-type proteins GTP-binding" evidence="16">
    <location>
        <begin position="278"/>
        <end position="469"/>
    </location>
</feature>
<evidence type="ECO:0000313" key="17">
    <source>
        <dbReference type="EMBL" id="GIP14565.1"/>
    </source>
</evidence>
<reference evidence="17" key="1">
    <citation type="submission" date="2021-03" db="EMBL/GenBank/DDBJ databases">
        <title>Antimicrobial resistance genes in bacteria isolated from Japanese honey, and their potential for conferring macrolide and lincosamide resistance in the American foulbrood pathogen Paenibacillus larvae.</title>
        <authorList>
            <person name="Okamoto M."/>
            <person name="Kumagai M."/>
            <person name="Kanamori H."/>
            <person name="Takamatsu D."/>
        </authorList>
    </citation>
    <scope>NUCLEOTIDE SEQUENCE</scope>
    <source>
        <strain evidence="17">J40TS1</strain>
    </source>
</reference>
<evidence type="ECO:0000256" key="12">
    <source>
        <dbReference type="ARBA" id="ARBA00025337"/>
    </source>
</evidence>
<accession>A0A919YJG0</accession>
<dbReference type="GO" id="GO:0005047">
    <property type="term" value="F:signal recognition particle binding"/>
    <property type="evidence" value="ECO:0007669"/>
    <property type="project" value="TreeGrafter"/>
</dbReference>
<keyword evidence="11" id="KW-1006">Bacterial flagellum protein export</keyword>
<evidence type="ECO:0000259" key="16">
    <source>
        <dbReference type="SMART" id="SM00962"/>
    </source>
</evidence>
<dbReference type="GO" id="GO:0003924">
    <property type="term" value="F:GTPase activity"/>
    <property type="evidence" value="ECO:0007669"/>
    <property type="project" value="InterPro"/>
</dbReference>
<evidence type="ECO:0000313" key="18">
    <source>
        <dbReference type="Proteomes" id="UP000683139"/>
    </source>
</evidence>
<keyword evidence="7" id="KW-1005">Bacterial flagellum biogenesis</keyword>
<organism evidence="17 18">
    <name type="scientific">Paenibacillus montaniterrae</name>
    <dbReference type="NCBI Taxonomy" id="429341"/>
    <lineage>
        <taxon>Bacteria</taxon>
        <taxon>Bacillati</taxon>
        <taxon>Bacillota</taxon>
        <taxon>Bacilli</taxon>
        <taxon>Bacillales</taxon>
        <taxon>Paenibacillaceae</taxon>
        <taxon>Paenibacillus</taxon>
    </lineage>
</organism>
<feature type="domain" description="AAA+ ATPase" evidence="15">
    <location>
        <begin position="277"/>
        <end position="424"/>
    </location>
</feature>
<dbReference type="Gene3D" id="3.40.50.300">
    <property type="entry name" value="P-loop containing nucleotide triphosphate hydrolases"/>
    <property type="match status" value="1"/>
</dbReference>
<dbReference type="InterPro" id="IPR047040">
    <property type="entry name" value="FlhF__GTPase_dom"/>
</dbReference>
<dbReference type="GO" id="GO:0006614">
    <property type="term" value="P:SRP-dependent cotranslational protein targeting to membrane"/>
    <property type="evidence" value="ECO:0007669"/>
    <property type="project" value="InterPro"/>
</dbReference>
<keyword evidence="6" id="KW-0547">Nucleotide-binding</keyword>
<comment type="function">
    <text evidence="12">Necessary for flagellar biosynthesis. May be involved in translocation of the flagellum.</text>
</comment>
<dbReference type="SMART" id="SM00382">
    <property type="entry name" value="AAA"/>
    <property type="match status" value="1"/>
</dbReference>
<dbReference type="SMART" id="SM00962">
    <property type="entry name" value="SRP54"/>
    <property type="match status" value="1"/>
</dbReference>
<keyword evidence="9" id="KW-0342">GTP-binding</keyword>
<dbReference type="GO" id="GO:0015031">
    <property type="term" value="P:protein transport"/>
    <property type="evidence" value="ECO:0007669"/>
    <property type="project" value="UniProtKB-KW"/>
</dbReference>
<comment type="subcellular location">
    <subcellularLocation>
        <location evidence="1">Cell membrane</location>
        <topology evidence="1">Peripheral membrane protein</topology>
        <orientation evidence="1">Cytoplasmic side</orientation>
    </subcellularLocation>
</comment>
<gene>
    <name evidence="17" type="primary">flhF</name>
    <name evidence="17" type="ORF">J40TS1_02070</name>
</gene>
<keyword evidence="5" id="KW-1003">Cell membrane</keyword>
<keyword evidence="18" id="KW-1185">Reference proteome</keyword>
<evidence type="ECO:0000256" key="2">
    <source>
        <dbReference type="ARBA" id="ARBA00008531"/>
    </source>
</evidence>
<feature type="region of interest" description="Disordered" evidence="14">
    <location>
        <begin position="136"/>
        <end position="163"/>
    </location>
</feature>
<dbReference type="FunFam" id="3.40.50.300:FF:000695">
    <property type="entry name" value="Flagellar biosynthesis regulator FlhF"/>
    <property type="match status" value="1"/>
</dbReference>
<dbReference type="InterPro" id="IPR027417">
    <property type="entry name" value="P-loop_NTPase"/>
</dbReference>
<dbReference type="SUPFAM" id="SSF52540">
    <property type="entry name" value="P-loop containing nucleoside triphosphate hydrolases"/>
    <property type="match status" value="1"/>
</dbReference>
<comment type="caution">
    <text evidence="17">The sequence shown here is derived from an EMBL/GenBank/DDBJ whole genome shotgun (WGS) entry which is preliminary data.</text>
</comment>
<dbReference type="GO" id="GO:0044781">
    <property type="term" value="P:bacterial-type flagellum organization"/>
    <property type="evidence" value="ECO:0007669"/>
    <property type="project" value="UniProtKB-KW"/>
</dbReference>
<dbReference type="Gene3D" id="1.20.120.1380">
    <property type="entry name" value="Flagellar FlhF biosynthesis protein, N domain"/>
    <property type="match status" value="1"/>
</dbReference>
<dbReference type="Pfam" id="PF00448">
    <property type="entry name" value="SRP54"/>
    <property type="match status" value="1"/>
</dbReference>
<dbReference type="Proteomes" id="UP000683139">
    <property type="component" value="Unassembled WGS sequence"/>
</dbReference>
<evidence type="ECO:0000256" key="8">
    <source>
        <dbReference type="ARBA" id="ARBA00022927"/>
    </source>
</evidence>
<feature type="compositionally biased region" description="Low complexity" evidence="14">
    <location>
        <begin position="107"/>
        <end position="120"/>
    </location>
</feature>
<keyword evidence="8" id="KW-0653">Protein transport</keyword>
<dbReference type="EMBL" id="BOSE01000001">
    <property type="protein sequence ID" value="GIP14565.1"/>
    <property type="molecule type" value="Genomic_DNA"/>
</dbReference>
<evidence type="ECO:0000256" key="3">
    <source>
        <dbReference type="ARBA" id="ARBA00014919"/>
    </source>
</evidence>
<feature type="region of interest" description="Disordered" evidence="14">
    <location>
        <begin position="85"/>
        <end position="120"/>
    </location>
</feature>
<evidence type="ECO:0000259" key="15">
    <source>
        <dbReference type="SMART" id="SM00382"/>
    </source>
</evidence>
<evidence type="ECO:0000256" key="14">
    <source>
        <dbReference type="SAM" id="MobiDB-lite"/>
    </source>
</evidence>
<dbReference type="PANTHER" id="PTHR43134:SF3">
    <property type="entry name" value="FLAGELLAR BIOSYNTHESIS PROTEIN FLHF"/>
    <property type="match status" value="1"/>
</dbReference>
<evidence type="ECO:0000256" key="11">
    <source>
        <dbReference type="ARBA" id="ARBA00023225"/>
    </source>
</evidence>
<dbReference type="AlphaFoldDB" id="A0A919YJG0"/>
<name>A0A919YJG0_9BACL</name>
<keyword evidence="17" id="KW-0969">Cilium</keyword>
<keyword evidence="10" id="KW-0472">Membrane</keyword>
<keyword evidence="17" id="KW-0966">Cell projection</keyword>
<sequence length="474" mass="52360">MRVKRYVVDALPDAVPLIRNELGKDAVILESKEIKVGGVLGMFRKRKIEVLAAVEPNAAKQEPKSNKKLDAEQVDLVIEQILKASQRSKAQDNKEPAGTKTTQNEQPAAAPQAKEPLASATGASFASRLYQASPTNQAMQANQASSPSPTKAASEQQIKAKPAEQALSVDAALSTSAAMSPTEQFIVNELQSLRQEMIRLAKNRNAEYAPSESIAALRNRLVEQELDQHWIDIVYDDFVQREQETGESLTAAELWQQARAKLIEWLTPYKGGKLDLSTQFVQFVGPTGVGKTTTIAKLAANYSIKEHKQLGLITADTYRIAAVEQLRTYANILNIPLEVVFSPLEMERALTALEQADLILMDTAGRNYKSDLHVSEVNSLLPHSDQSESVLVLSLTSRTADMKVIAEKFSKYGVRKVVFTKIDETSSYGTIFNMIMLYGLTPLFITSGQNVPDDIESFQLEKYIDMLLGEPHHV</sequence>
<evidence type="ECO:0000256" key="13">
    <source>
        <dbReference type="ARBA" id="ARBA00030866"/>
    </source>
</evidence>
<dbReference type="RefSeq" id="WP_213512783.1">
    <property type="nucleotide sequence ID" value="NZ_BOSE01000001.1"/>
</dbReference>
<comment type="similarity">
    <text evidence="2">Belongs to the GTP-binding SRP family.</text>
</comment>
<dbReference type="GO" id="GO:0005525">
    <property type="term" value="F:GTP binding"/>
    <property type="evidence" value="ECO:0007669"/>
    <property type="project" value="UniProtKB-KW"/>
</dbReference>
<proteinExistence type="inferred from homology"/>
<evidence type="ECO:0000256" key="7">
    <source>
        <dbReference type="ARBA" id="ARBA00022795"/>
    </source>
</evidence>
<dbReference type="CDD" id="cd17873">
    <property type="entry name" value="FlhF"/>
    <property type="match status" value="1"/>
</dbReference>